<sequence length="283" mass="33047">MDVSLNLSKVLSMSENFEKHCCMFMQDEHSQNELETNSFLFSRNEKPKNLKSQKYRRSKRSLSRSPPRPPNAFILYRKHIGSLLKEETDFKFHKFHTSNVSKIAAQKWNSESEEIKLKFERLANAAKIEHQRKYPGYKYKPKKKKSRRRNSCRLTDESITNNILLDLNKLSPLPKYRLPLPDLPSPLTPQPDLNDSPSPVTVNYTIKNNQSKSTNESITNILWEPVSQLSDLQRLPMPDFSKSQLQLPPQPNLNAFNIYEDQLTLHFDPIILNSYNSFGFDQF</sequence>
<organism evidence="1 2">
    <name type="scientific">Dentiscutata heterogama</name>
    <dbReference type="NCBI Taxonomy" id="1316150"/>
    <lineage>
        <taxon>Eukaryota</taxon>
        <taxon>Fungi</taxon>
        <taxon>Fungi incertae sedis</taxon>
        <taxon>Mucoromycota</taxon>
        <taxon>Glomeromycotina</taxon>
        <taxon>Glomeromycetes</taxon>
        <taxon>Diversisporales</taxon>
        <taxon>Gigasporaceae</taxon>
        <taxon>Dentiscutata</taxon>
    </lineage>
</organism>
<name>A0ACA9K4X2_9GLOM</name>
<dbReference type="EMBL" id="CAJVPU010000504">
    <property type="protein sequence ID" value="CAG8452600.1"/>
    <property type="molecule type" value="Genomic_DNA"/>
</dbReference>
<keyword evidence="2" id="KW-1185">Reference proteome</keyword>
<reference evidence="1" key="1">
    <citation type="submission" date="2021-06" db="EMBL/GenBank/DDBJ databases">
        <authorList>
            <person name="Kallberg Y."/>
            <person name="Tangrot J."/>
            <person name="Rosling A."/>
        </authorList>
    </citation>
    <scope>NUCLEOTIDE SEQUENCE</scope>
    <source>
        <strain evidence="1">IL203A</strain>
    </source>
</reference>
<accession>A0ACA9K4X2</accession>
<comment type="caution">
    <text evidence="1">The sequence shown here is derived from an EMBL/GenBank/DDBJ whole genome shotgun (WGS) entry which is preliminary data.</text>
</comment>
<protein>
    <submittedName>
        <fullName evidence="1">6826_t:CDS:1</fullName>
    </submittedName>
</protein>
<gene>
    <name evidence="1" type="ORF">DHETER_LOCUS907</name>
</gene>
<proteinExistence type="predicted"/>
<evidence type="ECO:0000313" key="1">
    <source>
        <dbReference type="EMBL" id="CAG8452600.1"/>
    </source>
</evidence>
<dbReference type="Proteomes" id="UP000789702">
    <property type="component" value="Unassembled WGS sequence"/>
</dbReference>
<evidence type="ECO:0000313" key="2">
    <source>
        <dbReference type="Proteomes" id="UP000789702"/>
    </source>
</evidence>